<dbReference type="InterPro" id="IPR001064">
    <property type="entry name" value="Beta/gamma_crystallin"/>
</dbReference>
<evidence type="ECO:0000256" key="1">
    <source>
        <dbReference type="ARBA" id="ARBA00003689"/>
    </source>
</evidence>
<dbReference type="SMART" id="SM00247">
    <property type="entry name" value="XTALbg"/>
    <property type="match status" value="4"/>
</dbReference>
<comment type="similarity">
    <text evidence="2">Belongs to the beta/gamma-crystallin family.</text>
</comment>
<accession>A0A2G9QNA9</accession>
<keyword evidence="4" id="KW-0273">Eye lens protein</keyword>
<evidence type="ECO:0000313" key="8">
    <source>
        <dbReference type="Proteomes" id="UP000228934"/>
    </source>
</evidence>
<dbReference type="Proteomes" id="UP000228934">
    <property type="component" value="Unassembled WGS sequence"/>
</dbReference>
<evidence type="ECO:0000256" key="4">
    <source>
        <dbReference type="ARBA" id="ARBA00022613"/>
    </source>
</evidence>
<dbReference type="AlphaFoldDB" id="A0A2G9QNA9"/>
<protein>
    <recommendedName>
        <fullName evidence="6">Beta/gamma crystallin 'Greek key' domain-containing protein</fullName>
    </recommendedName>
</protein>
<comment type="function">
    <text evidence="1">Crystallins are the dominant structural components of the vertebrate eye lens.</text>
</comment>
<dbReference type="FunFam" id="2.60.20.10:FF:000001">
    <property type="entry name" value="Crystallin gamma S"/>
    <property type="match status" value="2"/>
</dbReference>
<dbReference type="PRINTS" id="PR01367">
    <property type="entry name" value="BGCRYSTALLIN"/>
</dbReference>
<evidence type="ECO:0000313" key="7">
    <source>
        <dbReference type="EMBL" id="PIO16581.1"/>
    </source>
</evidence>
<evidence type="ECO:0000259" key="6">
    <source>
        <dbReference type="PROSITE" id="PS50915"/>
    </source>
</evidence>
<feature type="non-terminal residue" evidence="7">
    <location>
        <position position="1"/>
    </location>
</feature>
<dbReference type="FunFam" id="2.60.20.10:FF:000003">
    <property type="entry name" value="Crystallin gamma S"/>
    <property type="match status" value="2"/>
</dbReference>
<sequence>IIFYEDKNFQGRSYECSSDCSDLSSYFNRCNSIRVENGNWILYEEPNYKGYQYYLRRGDYPDFQQWMGFNDSIRSCHLTTQHRGPFILKVYEKEDFKGQMMEFTEDCQCVYEKFRYHDIHSCNVLDGHWMFYEEPNYKGRQYYLKPGEYRRFTNWGANNSRITFYEDKNFKGRSYECSSDNNDLHSHVSRCNSIKVDNGSWMIYEQANNKGHQYFLKRGEYPDYQHWMGFNDTISSCHMIPLHTGAFLIKLYEKEDLRGQVVEFTEDHPHIYQDFNYREIHSCNVIEGHWIFYEEPNYKGRQYYLRPGEYRNFSDWGAVNARVGSIRRVQEFY</sequence>
<dbReference type="PANTHER" id="PTHR11818">
    <property type="entry name" value="BETA/GAMMA CRYSTALLIN"/>
    <property type="match status" value="1"/>
</dbReference>
<dbReference type="InterPro" id="IPR050252">
    <property type="entry name" value="Beta/Gamma-Crystallin"/>
</dbReference>
<feature type="domain" description="Beta/gamma crystallin 'Greek key'" evidence="6">
    <location>
        <begin position="1"/>
        <end position="37"/>
    </location>
</feature>
<dbReference type="Pfam" id="PF00030">
    <property type="entry name" value="Crystall"/>
    <property type="match status" value="3"/>
</dbReference>
<dbReference type="GO" id="GO:0005212">
    <property type="term" value="F:structural constituent of eye lens"/>
    <property type="evidence" value="ECO:0007669"/>
    <property type="project" value="UniProtKB-KW"/>
</dbReference>
<keyword evidence="5" id="KW-0677">Repeat</keyword>
<proteinExistence type="inferred from homology"/>
<feature type="domain" description="Beta/gamma crystallin 'Greek key'" evidence="6">
    <location>
        <begin position="127"/>
        <end position="166"/>
    </location>
</feature>
<dbReference type="InterPro" id="IPR011024">
    <property type="entry name" value="G_crystallin-like"/>
</dbReference>
<dbReference type="GO" id="GO:0002088">
    <property type="term" value="P:lens development in camera-type eye"/>
    <property type="evidence" value="ECO:0007669"/>
    <property type="project" value="TreeGrafter"/>
</dbReference>
<evidence type="ECO:0000256" key="2">
    <source>
        <dbReference type="ARBA" id="ARBA00009646"/>
    </source>
</evidence>
<name>A0A2G9QNA9_AQUCT</name>
<dbReference type="SUPFAM" id="SSF49695">
    <property type="entry name" value="gamma-Crystallin-like"/>
    <property type="match status" value="2"/>
</dbReference>
<organism evidence="7 8">
    <name type="scientific">Aquarana catesbeiana</name>
    <name type="common">American bullfrog</name>
    <name type="synonym">Rana catesbeiana</name>
    <dbReference type="NCBI Taxonomy" id="8400"/>
    <lineage>
        <taxon>Eukaryota</taxon>
        <taxon>Metazoa</taxon>
        <taxon>Chordata</taxon>
        <taxon>Craniata</taxon>
        <taxon>Vertebrata</taxon>
        <taxon>Euteleostomi</taxon>
        <taxon>Amphibia</taxon>
        <taxon>Batrachia</taxon>
        <taxon>Anura</taxon>
        <taxon>Neobatrachia</taxon>
        <taxon>Ranoidea</taxon>
        <taxon>Ranidae</taxon>
        <taxon>Aquarana</taxon>
    </lineage>
</organism>
<evidence type="ECO:0000256" key="3">
    <source>
        <dbReference type="ARBA" id="ARBA00011245"/>
    </source>
</evidence>
<feature type="domain" description="Beta/gamma crystallin 'Greek key'" evidence="6">
    <location>
        <begin position="199"/>
        <end position="241"/>
    </location>
</feature>
<dbReference type="GO" id="GO:0007601">
    <property type="term" value="P:visual perception"/>
    <property type="evidence" value="ECO:0007669"/>
    <property type="project" value="TreeGrafter"/>
</dbReference>
<feature type="domain" description="Beta/gamma crystallin 'Greek key'" evidence="6">
    <location>
        <begin position="160"/>
        <end position="198"/>
    </location>
</feature>
<keyword evidence="8" id="KW-1185">Reference proteome</keyword>
<gene>
    <name evidence="7" type="ORF">AB205_0129080</name>
</gene>
<dbReference type="PROSITE" id="PS50915">
    <property type="entry name" value="CRYSTALLIN_BETA_GAMMA"/>
    <property type="match status" value="6"/>
</dbReference>
<feature type="domain" description="Beta/gamma crystallin 'Greek key'" evidence="6">
    <location>
        <begin position="288"/>
        <end position="330"/>
    </location>
</feature>
<dbReference type="Gene3D" id="2.60.20.10">
    <property type="entry name" value="Crystallins"/>
    <property type="match status" value="4"/>
</dbReference>
<comment type="subunit">
    <text evidence="3">Monomer.</text>
</comment>
<reference evidence="8" key="1">
    <citation type="journal article" date="2017" name="Nat. Commun.">
        <title>The North American bullfrog draft genome provides insight into hormonal regulation of long noncoding RNA.</title>
        <authorList>
            <person name="Hammond S.A."/>
            <person name="Warren R.L."/>
            <person name="Vandervalk B.P."/>
            <person name="Kucuk E."/>
            <person name="Khan H."/>
            <person name="Gibb E.A."/>
            <person name="Pandoh P."/>
            <person name="Kirk H."/>
            <person name="Zhao Y."/>
            <person name="Jones M."/>
            <person name="Mungall A.J."/>
            <person name="Coope R."/>
            <person name="Pleasance S."/>
            <person name="Moore R.A."/>
            <person name="Holt R.A."/>
            <person name="Round J.M."/>
            <person name="Ohora S."/>
            <person name="Walle B.V."/>
            <person name="Veldhoen N."/>
            <person name="Helbing C.C."/>
            <person name="Birol I."/>
        </authorList>
    </citation>
    <scope>NUCLEOTIDE SEQUENCE [LARGE SCALE GENOMIC DNA]</scope>
</reference>
<dbReference type="OrthoDB" id="8407241at2759"/>
<dbReference type="PANTHER" id="PTHR11818:SF140">
    <property type="entry name" value="GAMMA-CRYSTALLIN-3"/>
    <property type="match status" value="1"/>
</dbReference>
<feature type="domain" description="Beta/gamma crystallin 'Greek key'" evidence="6">
    <location>
        <begin position="38"/>
        <end position="80"/>
    </location>
</feature>
<dbReference type="EMBL" id="KV953604">
    <property type="protein sequence ID" value="PIO16581.1"/>
    <property type="molecule type" value="Genomic_DNA"/>
</dbReference>
<evidence type="ECO:0000256" key="5">
    <source>
        <dbReference type="ARBA" id="ARBA00022737"/>
    </source>
</evidence>